<reference evidence="17 18" key="1">
    <citation type="submission" date="2016-09" db="EMBL/GenBank/DDBJ databases">
        <title>Genome Sequence of the Lactobacillus fermentum strain NCC2970 (CNCM I-5068).</title>
        <authorList>
            <person name="Barretto C."/>
            <person name="Ngom-Bru C."/>
            <person name="Genevaz A."/>
            <person name="Fournier C."/>
            <person name="Moine D."/>
            <person name="Kassam M."/>
            <person name="Iltis A."/>
            <person name="Sagory-Zalkind P."/>
            <person name="Faucherand G."/>
            <person name="Descombes P."/>
            <person name="Duboux S."/>
        </authorList>
    </citation>
    <scope>NUCLEOTIDE SEQUENCE [LARGE SCALE GENOMIC DNA]</scope>
    <source>
        <strain evidence="17 18">NCC2970</strain>
    </source>
</reference>
<dbReference type="EMBL" id="CP017151">
    <property type="protein sequence ID" value="AOR75109.1"/>
    <property type="molecule type" value="Genomic_DNA"/>
</dbReference>
<evidence type="ECO:0000256" key="6">
    <source>
        <dbReference type="ARBA" id="ARBA00012963"/>
    </source>
</evidence>
<accession>A0A1D7ZZ23</accession>
<dbReference type="InterPro" id="IPR013749">
    <property type="entry name" value="PM/HMP-P_kinase-1"/>
</dbReference>
<keyword evidence="12" id="KW-0784">Thiamine biosynthesis</keyword>
<evidence type="ECO:0000256" key="2">
    <source>
        <dbReference type="ARBA" id="ARBA00000565"/>
    </source>
</evidence>
<dbReference type="EC" id="2.7.1.49" evidence="5"/>
<dbReference type="AlphaFoldDB" id="A0A1D7ZZ23"/>
<comment type="pathway">
    <text evidence="3">Cofactor biosynthesis; thiamine diphosphate biosynthesis; 4-amino-2-methyl-5-diphosphomethylpyrimidine from 5-amino-1-(5-phospho-D-ribosyl)imidazole: step 3/3.</text>
</comment>
<evidence type="ECO:0000256" key="3">
    <source>
        <dbReference type="ARBA" id="ARBA00004769"/>
    </source>
</evidence>
<dbReference type="EC" id="2.7.4.7" evidence="6"/>
<dbReference type="PANTHER" id="PTHR20858:SF17">
    <property type="entry name" value="HYDROXYMETHYLPYRIMIDINE_PHOSPHOMETHYLPYRIMIDINE KINASE THI20-RELATED"/>
    <property type="match status" value="1"/>
</dbReference>
<dbReference type="Gene3D" id="3.40.1190.20">
    <property type="match status" value="1"/>
</dbReference>
<keyword evidence="10 17" id="KW-0418">Kinase</keyword>
<evidence type="ECO:0000256" key="13">
    <source>
        <dbReference type="ARBA" id="ARBA00037917"/>
    </source>
</evidence>
<organism evidence="17 18">
    <name type="scientific">Limosilactobacillus fermentum</name>
    <name type="common">Lactobacillus fermentum</name>
    <dbReference type="NCBI Taxonomy" id="1613"/>
    <lineage>
        <taxon>Bacteria</taxon>
        <taxon>Bacillati</taxon>
        <taxon>Bacillota</taxon>
        <taxon>Bacilli</taxon>
        <taxon>Lactobacillales</taxon>
        <taxon>Lactobacillaceae</taxon>
        <taxon>Limosilactobacillus</taxon>
    </lineage>
</organism>
<comment type="similarity">
    <text evidence="4">Belongs to the ThiD family.</text>
</comment>
<name>A0A1D7ZZ23_LIMFE</name>
<evidence type="ECO:0000256" key="9">
    <source>
        <dbReference type="ARBA" id="ARBA00022741"/>
    </source>
</evidence>
<evidence type="ECO:0000256" key="1">
    <source>
        <dbReference type="ARBA" id="ARBA00000151"/>
    </source>
</evidence>
<dbReference type="InterPro" id="IPR004399">
    <property type="entry name" value="HMP/HMP-P_kinase_dom"/>
</dbReference>
<evidence type="ECO:0000256" key="11">
    <source>
        <dbReference type="ARBA" id="ARBA00022840"/>
    </source>
</evidence>
<feature type="domain" description="Pyridoxamine kinase/Phosphomethylpyrimidine kinase" evidence="16">
    <location>
        <begin position="15"/>
        <end position="261"/>
    </location>
</feature>
<evidence type="ECO:0000259" key="16">
    <source>
        <dbReference type="Pfam" id="PF08543"/>
    </source>
</evidence>
<evidence type="ECO:0000256" key="4">
    <source>
        <dbReference type="ARBA" id="ARBA00009879"/>
    </source>
</evidence>
<dbReference type="InterPro" id="IPR029056">
    <property type="entry name" value="Ribokinase-like"/>
</dbReference>
<dbReference type="PANTHER" id="PTHR20858">
    <property type="entry name" value="PHOSPHOMETHYLPYRIMIDINE KINASE"/>
    <property type="match status" value="1"/>
</dbReference>
<dbReference type="FunFam" id="3.40.1190.20:FF:000003">
    <property type="entry name" value="Phosphomethylpyrimidine kinase ThiD"/>
    <property type="match status" value="1"/>
</dbReference>
<comment type="pathway">
    <text evidence="13">Cofactor biosynthesis; thiamine diphosphate biosynthesis; 4-amino-2-methyl-5-diphosphomethylpyrimidine from 5-amino-1-(5-phospho-D-ribosyl)imidazole: step 2/3.</text>
</comment>
<gene>
    <name evidence="17" type="ORF">LACFE_CDS1665</name>
</gene>
<dbReference type="GO" id="GO:0008902">
    <property type="term" value="F:hydroxymethylpyrimidine kinase activity"/>
    <property type="evidence" value="ECO:0007669"/>
    <property type="project" value="UniProtKB-EC"/>
</dbReference>
<dbReference type="GO" id="GO:0005524">
    <property type="term" value="F:ATP binding"/>
    <property type="evidence" value="ECO:0007669"/>
    <property type="project" value="UniProtKB-KW"/>
</dbReference>
<dbReference type="PATRIC" id="fig|1613.112.peg.1745"/>
<evidence type="ECO:0000256" key="12">
    <source>
        <dbReference type="ARBA" id="ARBA00022977"/>
    </source>
</evidence>
<sequence length="265" mass="27802">MTNEFPQALTIAGSDSGGGAGMQADLKTIQMRHVFATTVVVAVTAQNTLGVQDALALPTEMIDAQLASLADDFKIRAAKTGMLADVPTVQAVVRNLKQYDFGPLTVDPVMIAKGGAKLLADEAITTVKEELLPLATLVTPNLPEAEALTGLKAERPADMVKIGQALQKLGPKNVLVKGGHLGGDQAASDFVLMEDGTSFWMTSPRIDTVRTHGTGDTISACITAELAKGVGLEQAIRTAKGYVEATIRDTIQVGHGHGPLNHWAL</sequence>
<evidence type="ECO:0000256" key="7">
    <source>
        <dbReference type="ARBA" id="ARBA00019161"/>
    </source>
</evidence>
<evidence type="ECO:0000256" key="5">
    <source>
        <dbReference type="ARBA" id="ARBA00012135"/>
    </source>
</evidence>
<dbReference type="GO" id="GO:0005829">
    <property type="term" value="C:cytosol"/>
    <property type="evidence" value="ECO:0007669"/>
    <property type="project" value="TreeGrafter"/>
</dbReference>
<dbReference type="GO" id="GO:0009228">
    <property type="term" value="P:thiamine biosynthetic process"/>
    <property type="evidence" value="ECO:0007669"/>
    <property type="project" value="UniProtKB-KW"/>
</dbReference>
<comment type="catalytic activity">
    <reaction evidence="2">
        <text>4-amino-2-methyl-5-(phosphooxymethyl)pyrimidine + ATP = 4-amino-2-methyl-5-(diphosphooxymethyl)pyrimidine + ADP</text>
        <dbReference type="Rhea" id="RHEA:19893"/>
        <dbReference type="ChEBI" id="CHEBI:30616"/>
        <dbReference type="ChEBI" id="CHEBI:57841"/>
        <dbReference type="ChEBI" id="CHEBI:58354"/>
        <dbReference type="ChEBI" id="CHEBI:456216"/>
        <dbReference type="EC" id="2.7.4.7"/>
    </reaction>
</comment>
<comment type="catalytic activity">
    <reaction evidence="1">
        <text>4-amino-5-hydroxymethyl-2-methylpyrimidine + ATP = 4-amino-2-methyl-5-(phosphooxymethyl)pyrimidine + ADP + H(+)</text>
        <dbReference type="Rhea" id="RHEA:23096"/>
        <dbReference type="ChEBI" id="CHEBI:15378"/>
        <dbReference type="ChEBI" id="CHEBI:16892"/>
        <dbReference type="ChEBI" id="CHEBI:30616"/>
        <dbReference type="ChEBI" id="CHEBI:58354"/>
        <dbReference type="ChEBI" id="CHEBI:456216"/>
        <dbReference type="EC" id="2.7.1.49"/>
    </reaction>
</comment>
<keyword evidence="8 17" id="KW-0808">Transferase</keyword>
<proteinExistence type="inferred from homology"/>
<dbReference type="RefSeq" id="WP_069776165.1">
    <property type="nucleotide sequence ID" value="NZ_CP017151.1"/>
</dbReference>
<dbReference type="CDD" id="cd01169">
    <property type="entry name" value="HMPP_kinase"/>
    <property type="match status" value="1"/>
</dbReference>
<dbReference type="GO" id="GO:0008972">
    <property type="term" value="F:phosphomethylpyrimidine kinase activity"/>
    <property type="evidence" value="ECO:0007669"/>
    <property type="project" value="UniProtKB-EC"/>
</dbReference>
<dbReference type="Proteomes" id="UP000094714">
    <property type="component" value="Chromosome"/>
</dbReference>
<evidence type="ECO:0000313" key="18">
    <source>
        <dbReference type="Proteomes" id="UP000094714"/>
    </source>
</evidence>
<evidence type="ECO:0000256" key="15">
    <source>
        <dbReference type="ARBA" id="ARBA00043176"/>
    </source>
</evidence>
<evidence type="ECO:0000256" key="8">
    <source>
        <dbReference type="ARBA" id="ARBA00022679"/>
    </source>
</evidence>
<evidence type="ECO:0000256" key="10">
    <source>
        <dbReference type="ARBA" id="ARBA00022777"/>
    </source>
</evidence>
<dbReference type="SUPFAM" id="SSF53613">
    <property type="entry name" value="Ribokinase-like"/>
    <property type="match status" value="1"/>
</dbReference>
<dbReference type="NCBIfam" id="TIGR00097">
    <property type="entry name" value="HMP-P_kinase"/>
    <property type="match status" value="1"/>
</dbReference>
<evidence type="ECO:0000313" key="17">
    <source>
        <dbReference type="EMBL" id="AOR75109.1"/>
    </source>
</evidence>
<protein>
    <recommendedName>
        <fullName evidence="7">Hydroxymethylpyrimidine/phosphomethylpyrimidine kinase</fullName>
        <ecNumber evidence="5">2.7.1.49</ecNumber>
        <ecNumber evidence="6">2.7.4.7</ecNumber>
    </recommendedName>
    <alternativeName>
        <fullName evidence="14">Hydroxymethylpyrimidine kinase</fullName>
    </alternativeName>
    <alternativeName>
        <fullName evidence="15">Hydroxymethylpyrimidine phosphate kinase</fullName>
    </alternativeName>
</protein>
<dbReference type="Pfam" id="PF08543">
    <property type="entry name" value="Phos_pyr_kin"/>
    <property type="match status" value="1"/>
</dbReference>
<keyword evidence="9" id="KW-0547">Nucleotide-binding</keyword>
<evidence type="ECO:0000256" key="14">
    <source>
        <dbReference type="ARBA" id="ARBA00042102"/>
    </source>
</evidence>
<keyword evidence="11" id="KW-0067">ATP-binding</keyword>